<name>A0AAE9X4V6_9CAUD</name>
<dbReference type="EMBL" id="OQ137559">
    <property type="protein sequence ID" value="WCA46232.1"/>
    <property type="molecule type" value="Genomic_DNA"/>
</dbReference>
<reference evidence="1" key="1">
    <citation type="submission" date="2022-12" db="EMBL/GenBank/DDBJ databases">
        <authorList>
            <person name="Ely B."/>
        </authorList>
    </citation>
    <scope>NUCLEOTIDE SEQUENCE</scope>
</reference>
<protein>
    <submittedName>
        <fullName evidence="1">Tail tubular protein A</fullName>
    </submittedName>
</protein>
<gene>
    <name evidence="1" type="primary">DCM_gp037</name>
</gene>
<keyword evidence="2" id="KW-1185">Reference proteome</keyword>
<dbReference type="InterPro" id="IPR033767">
    <property type="entry name" value="Tail_Gp11"/>
</dbReference>
<evidence type="ECO:0000313" key="2">
    <source>
        <dbReference type="Proteomes" id="UP001219750"/>
    </source>
</evidence>
<proteinExistence type="predicted"/>
<reference evidence="1" key="2">
    <citation type="journal article" date="2024" name="Viruses">
        <title>New Genera and Species of Caulobacter and Brevundimonas Bacteriophages Provide Insights into Phage Genome Evolution.</title>
        <authorList>
            <person name="Ely B."/>
            <person name="Hils M."/>
            <person name="Clarke A."/>
            <person name="Albert M."/>
            <person name="Holness N."/>
            <person name="Lenski J."/>
            <person name="Mohammadi T."/>
        </authorList>
    </citation>
    <scope>NUCLEOTIDE SEQUENCE</scope>
</reference>
<dbReference type="Pfam" id="PF17212">
    <property type="entry name" value="Tube"/>
    <property type="match status" value="1"/>
</dbReference>
<accession>A0AAE9X4V6</accession>
<organism evidence="1 2">
    <name type="scientific">Caulobacter phage DCM</name>
    <dbReference type="NCBI Taxonomy" id="3020391"/>
    <lineage>
        <taxon>Viruses</taxon>
        <taxon>Duplodnaviria</taxon>
        <taxon>Heunggongvirae</taxon>
        <taxon>Uroviricota</taxon>
        <taxon>Caudoviricetes</taxon>
        <taxon>Autographivirales</taxon>
        <taxon>Autonotataviridae</taxon>
        <taxon>Dcimvirus</taxon>
        <taxon>Dcimvirus DCM</taxon>
    </lineage>
</organism>
<evidence type="ECO:0000313" key="1">
    <source>
        <dbReference type="EMBL" id="WCA46232.1"/>
    </source>
</evidence>
<sequence length="198" mass="22062">MAFLTTLDVINAQLATLGETPLNDVEEDHPFVAAGLLALRTISNREQAKGWWYNKEVVTLNPDASTGALALPEDAISVDPVDPANHFVQRGRRLYNPLTQSYVFTQSIRVKLTRRLEFEDLPPSAADYIALSAIVDFANNYDADQQKLQRISIERKDALITLNAEHIRNCNVNFLDRPATAYTLNRLGRSPGLGGIRN</sequence>
<dbReference type="Proteomes" id="UP001219750">
    <property type="component" value="Segment"/>
</dbReference>